<evidence type="ECO:0000256" key="3">
    <source>
        <dbReference type="ARBA" id="ARBA00022801"/>
    </source>
</evidence>
<dbReference type="InterPro" id="IPR013785">
    <property type="entry name" value="Aldolase_TIM"/>
</dbReference>
<dbReference type="InterPro" id="IPR002252">
    <property type="entry name" value="Glyco_hydro_36"/>
</dbReference>
<dbReference type="Gene3D" id="2.70.98.60">
    <property type="entry name" value="alpha-galactosidase from lactobacil brevis"/>
    <property type="match status" value="1"/>
</dbReference>
<dbReference type="PANTHER" id="PTHR43053:SF3">
    <property type="entry name" value="ALPHA-GALACTOSIDASE C-RELATED"/>
    <property type="match status" value="1"/>
</dbReference>
<evidence type="ECO:0000256" key="1">
    <source>
        <dbReference type="ARBA" id="ARBA00001255"/>
    </source>
</evidence>
<dbReference type="InterPro" id="IPR050985">
    <property type="entry name" value="Alpha-glycosidase_related"/>
</dbReference>
<gene>
    <name evidence="6" type="ORF">H1D24_06580</name>
</gene>
<dbReference type="AlphaFoldDB" id="A0A7W0DI23"/>
<dbReference type="InterPro" id="IPR031704">
    <property type="entry name" value="Glyco_hydro_36_N"/>
</dbReference>
<dbReference type="PANTHER" id="PTHR43053">
    <property type="entry name" value="GLYCOSIDASE FAMILY 31"/>
    <property type="match status" value="1"/>
</dbReference>
<dbReference type="Proteomes" id="UP000545761">
    <property type="component" value="Unassembled WGS sequence"/>
</dbReference>
<organism evidence="6 7">
    <name type="scientific">Streptomyces himalayensis subsp. himalayensis</name>
    <dbReference type="NCBI Taxonomy" id="2756131"/>
    <lineage>
        <taxon>Bacteria</taxon>
        <taxon>Bacillati</taxon>
        <taxon>Actinomycetota</taxon>
        <taxon>Actinomycetes</taxon>
        <taxon>Kitasatosporales</taxon>
        <taxon>Streptomycetaceae</taxon>
        <taxon>Streptomyces</taxon>
        <taxon>Streptomyces himalayensis</taxon>
    </lineage>
</organism>
<dbReference type="GO" id="GO:0016052">
    <property type="term" value="P:carbohydrate catabolic process"/>
    <property type="evidence" value="ECO:0007669"/>
    <property type="project" value="InterPro"/>
</dbReference>
<evidence type="ECO:0000259" key="5">
    <source>
        <dbReference type="Pfam" id="PF16875"/>
    </source>
</evidence>
<dbReference type="Pfam" id="PF16875">
    <property type="entry name" value="Glyco_hydro_36N"/>
    <property type="match status" value="1"/>
</dbReference>
<sequence>MEKEQRSFRWGHEALHLEFVLGDDGSARLTHLGLPGEAGSGPQGSLPLVEVTATGHGRGWSGSRLIHTDLGGRLRHRTHRAARDGDWHTLTVHLHDPDTGLVAEVTYRSPDGIPVLRSEVTLRNEGQATLHLESVSSLAVGGLTPPDPAVIDAADLLWAENDWLTECRWQRQPMRLTTPAHSGRVSNGHGRAGFALNGQRTWSSCGRLPMGGLTDRRTGRTWVWQIEHNGGGWRWECEERDKAAYVALFGPTDTHHDWRHSLEPGAAFHTVPAALSFTADGGPDAAFAALTRYRRAQRRPHADHQRLPVIFNDYMNCLMGDPTTEKLLPLIDAAADAGAEYFVIDAGWYDGDNDGWWDSVGAWEPAASRFPGARGIHEVLDRIRERGMVPGLWLEPEVIGVRSPMAKSLPDEAFFRRDGARVTENGRHHLDLRHPAARAHLDQVVDRLVGEWGVGYLKLDHNINPGSGTSAHPGETPGAGLLGHNRAHLDWLDGILDRYPHLVVENCSSGGMRWDYALLSRLQLQSTSDQQNLHLYAPIAASAPTAATPEQGAVWAYPQPEDSLDEVAFTMVNALLGRIHLSGRIPELQPEARALVHEAIAAYKAIRADLPQAVPSWPLDLPGWDDPWIALALHTPATTYLTAWRRPGTDSTATLHLPHLRDTAARVDLLYPSVSRAVSAWTPDTAELSLTLPSAPSAVLLRITPTAPGAP</sequence>
<accession>A0A7W0DI23</accession>
<reference evidence="6 7" key="1">
    <citation type="submission" date="2020-07" db="EMBL/GenBank/DDBJ databases">
        <title>Streptomyces isolated from Indian soil.</title>
        <authorList>
            <person name="Mandal S."/>
            <person name="Maiti P.K."/>
        </authorList>
    </citation>
    <scope>NUCLEOTIDE SEQUENCE [LARGE SCALE GENOMIC DNA]</scope>
    <source>
        <strain evidence="6 7">PSKA28</strain>
    </source>
</reference>
<comment type="caution">
    <text evidence="6">The sequence shown here is derived from an EMBL/GenBank/DDBJ whole genome shotgun (WGS) entry which is preliminary data.</text>
</comment>
<dbReference type="Gene3D" id="3.20.20.70">
    <property type="entry name" value="Aldolase class I"/>
    <property type="match status" value="1"/>
</dbReference>
<protein>
    <recommendedName>
        <fullName evidence="2">alpha-galactosidase</fullName>
        <ecNumber evidence="2">3.2.1.22</ecNumber>
    </recommendedName>
</protein>
<dbReference type="EMBL" id="JACEHE010000003">
    <property type="protein sequence ID" value="MBA2945494.1"/>
    <property type="molecule type" value="Genomic_DNA"/>
</dbReference>
<evidence type="ECO:0000256" key="2">
    <source>
        <dbReference type="ARBA" id="ARBA00012755"/>
    </source>
</evidence>
<evidence type="ECO:0000256" key="4">
    <source>
        <dbReference type="ARBA" id="ARBA00023295"/>
    </source>
</evidence>
<dbReference type="Pfam" id="PF02065">
    <property type="entry name" value="Melibiase"/>
    <property type="match status" value="1"/>
</dbReference>
<dbReference type="EC" id="3.2.1.22" evidence="2"/>
<dbReference type="SUPFAM" id="SSF51445">
    <property type="entry name" value="(Trans)glycosidases"/>
    <property type="match status" value="1"/>
</dbReference>
<keyword evidence="3" id="KW-0378">Hydrolase</keyword>
<evidence type="ECO:0000313" key="7">
    <source>
        <dbReference type="Proteomes" id="UP000545761"/>
    </source>
</evidence>
<evidence type="ECO:0000313" key="6">
    <source>
        <dbReference type="EMBL" id="MBA2945494.1"/>
    </source>
</evidence>
<dbReference type="CDD" id="cd14791">
    <property type="entry name" value="GH36"/>
    <property type="match status" value="1"/>
</dbReference>
<dbReference type="InterPro" id="IPR017853">
    <property type="entry name" value="GH"/>
</dbReference>
<proteinExistence type="predicted"/>
<comment type="catalytic activity">
    <reaction evidence="1">
        <text>Hydrolysis of terminal, non-reducing alpha-D-galactose residues in alpha-D-galactosides, including galactose oligosaccharides, galactomannans and galactolipids.</text>
        <dbReference type="EC" id="3.2.1.22"/>
    </reaction>
</comment>
<dbReference type="RefSeq" id="WP_181656447.1">
    <property type="nucleotide sequence ID" value="NZ_JACEHE010000003.1"/>
</dbReference>
<dbReference type="GO" id="GO:0004557">
    <property type="term" value="F:alpha-galactosidase activity"/>
    <property type="evidence" value="ECO:0007669"/>
    <property type="project" value="InterPro"/>
</dbReference>
<dbReference type="InterPro" id="IPR038417">
    <property type="entry name" value="Alpga-gal_N_sf"/>
</dbReference>
<keyword evidence="4" id="KW-0326">Glycosidase</keyword>
<name>A0A7W0DI23_9ACTN</name>
<dbReference type="PRINTS" id="PR00743">
    <property type="entry name" value="GLHYDRLASE36"/>
</dbReference>
<feature type="domain" description="Glycosyl hydrolase family 36 N-terminal" evidence="5">
    <location>
        <begin position="84"/>
        <end position="176"/>
    </location>
</feature>